<dbReference type="Proteomes" id="UP000283458">
    <property type="component" value="Unassembled WGS sequence"/>
</dbReference>
<evidence type="ECO:0000313" key="3">
    <source>
        <dbReference type="EMBL" id="RJF83337.1"/>
    </source>
</evidence>
<name>A0A418VZZ3_9PROT</name>
<dbReference type="CDD" id="cd03801">
    <property type="entry name" value="GT4_PimA-like"/>
    <property type="match status" value="1"/>
</dbReference>
<keyword evidence="1" id="KW-0328">Glycosyltransferase</keyword>
<dbReference type="Gene3D" id="3.40.50.2000">
    <property type="entry name" value="Glycogen Phosphorylase B"/>
    <property type="match status" value="2"/>
</dbReference>
<gene>
    <name evidence="3" type="ORF">D3877_01200</name>
</gene>
<reference evidence="3 4" key="1">
    <citation type="submission" date="2018-09" db="EMBL/GenBank/DDBJ databases">
        <authorList>
            <person name="Zhu H."/>
        </authorList>
    </citation>
    <scope>NUCLEOTIDE SEQUENCE [LARGE SCALE GENOMIC DNA]</scope>
    <source>
        <strain evidence="3 4">K2W22B-5</strain>
    </source>
</reference>
<comment type="caution">
    <text evidence="3">The sequence shown here is derived from an EMBL/GenBank/DDBJ whole genome shotgun (WGS) entry which is preliminary data.</text>
</comment>
<protein>
    <submittedName>
        <fullName evidence="3">Glycosyltransferase</fullName>
    </submittedName>
</protein>
<proteinExistence type="predicted"/>
<dbReference type="GO" id="GO:0016757">
    <property type="term" value="F:glycosyltransferase activity"/>
    <property type="evidence" value="ECO:0007669"/>
    <property type="project" value="UniProtKB-KW"/>
</dbReference>
<sequence>MIGTTACDNQPPRSSGACQPCRSEQIFDCARAMPDDARHTVDEGPVLRIAILDFMGMGYSVDTAYSRPIGGTQSATCYLAEEMARLGCAVTLYNGVAEPTHDRGVAARPIAELFQTGVSDLDVVVVSGGCSAGFVTLWRDTPAPRPFLVYWTGHMSDQPTAAMLADADFRALWDGFVFVSRFQADAYAATFGVPADRSTILPYAIAPAFEASARAGAPPLSARFAAPILAYTSTPFRGLDVLLGAFPRIRESVPNVRLRIYSSMALYQVPDDQDPFGVFYAQARRTEGVEYVGPLPQPRLAEAMREVCALAYPNTFEETFCIAAYEALSAGCFVASSDLGALPETLGGFGILMKPDADKRIHAEHFAQMMVWLLTNGRDNPDSFDAHQRRQIDHVLTNGVWSIRAQQWLDWLAQAMPQAVPHP</sequence>
<dbReference type="SUPFAM" id="SSF53756">
    <property type="entry name" value="UDP-Glycosyltransferase/glycogen phosphorylase"/>
    <property type="match status" value="1"/>
</dbReference>
<evidence type="ECO:0000256" key="1">
    <source>
        <dbReference type="ARBA" id="ARBA00022676"/>
    </source>
</evidence>
<dbReference type="PANTHER" id="PTHR12526">
    <property type="entry name" value="GLYCOSYLTRANSFERASE"/>
    <property type="match status" value="1"/>
</dbReference>
<dbReference type="EMBL" id="QYUL01000001">
    <property type="protein sequence ID" value="RJF83337.1"/>
    <property type="molecule type" value="Genomic_DNA"/>
</dbReference>
<dbReference type="AlphaFoldDB" id="A0A418VZZ3"/>
<keyword evidence="2 3" id="KW-0808">Transferase</keyword>
<evidence type="ECO:0000256" key="2">
    <source>
        <dbReference type="ARBA" id="ARBA00022679"/>
    </source>
</evidence>
<dbReference type="PANTHER" id="PTHR12526:SF510">
    <property type="entry name" value="D-INOSITOL 3-PHOSPHATE GLYCOSYLTRANSFERASE"/>
    <property type="match status" value="1"/>
</dbReference>
<accession>A0A418VZZ3</accession>
<evidence type="ECO:0000313" key="4">
    <source>
        <dbReference type="Proteomes" id="UP000283458"/>
    </source>
</evidence>
<organism evidence="3 4">
    <name type="scientific">Azospirillum cavernae</name>
    <dbReference type="NCBI Taxonomy" id="2320860"/>
    <lineage>
        <taxon>Bacteria</taxon>
        <taxon>Pseudomonadati</taxon>
        <taxon>Pseudomonadota</taxon>
        <taxon>Alphaproteobacteria</taxon>
        <taxon>Rhodospirillales</taxon>
        <taxon>Azospirillaceae</taxon>
        <taxon>Azospirillum</taxon>
    </lineage>
</organism>
<dbReference type="Pfam" id="PF13692">
    <property type="entry name" value="Glyco_trans_1_4"/>
    <property type="match status" value="1"/>
</dbReference>
<keyword evidence="4" id="KW-1185">Reference proteome</keyword>